<dbReference type="AlphaFoldDB" id="A0A9P1BHN9"/>
<feature type="transmembrane region" description="Helical" evidence="1">
    <location>
        <begin position="41"/>
        <end position="61"/>
    </location>
</feature>
<keyword evidence="1" id="KW-0812">Transmembrane</keyword>
<proteinExistence type="predicted"/>
<evidence type="ECO:0000313" key="4">
    <source>
        <dbReference type="EMBL" id="CAL4760197.1"/>
    </source>
</evidence>
<evidence type="ECO:0000313" key="3">
    <source>
        <dbReference type="EMBL" id="CAL1126260.1"/>
    </source>
</evidence>
<reference evidence="3" key="2">
    <citation type="submission" date="2024-04" db="EMBL/GenBank/DDBJ databases">
        <authorList>
            <person name="Chen Y."/>
            <person name="Shah S."/>
            <person name="Dougan E. K."/>
            <person name="Thang M."/>
            <person name="Chan C."/>
        </authorList>
    </citation>
    <scope>NUCLEOTIDE SEQUENCE [LARGE SCALE GENOMIC DNA]</scope>
</reference>
<keyword evidence="1" id="KW-1133">Transmembrane helix</keyword>
<accession>A0A9P1BHN9</accession>
<protein>
    <submittedName>
        <fullName evidence="4">Calmodulin-4</fullName>
    </submittedName>
</protein>
<evidence type="ECO:0000256" key="1">
    <source>
        <dbReference type="SAM" id="Phobius"/>
    </source>
</evidence>
<dbReference type="OrthoDB" id="405932at2759"/>
<reference evidence="2" key="1">
    <citation type="submission" date="2022-10" db="EMBL/GenBank/DDBJ databases">
        <authorList>
            <person name="Chen Y."/>
            <person name="Dougan E. K."/>
            <person name="Chan C."/>
            <person name="Rhodes N."/>
            <person name="Thang M."/>
        </authorList>
    </citation>
    <scope>NUCLEOTIDE SEQUENCE</scope>
</reference>
<comment type="caution">
    <text evidence="2">The sequence shown here is derived from an EMBL/GenBank/DDBJ whole genome shotgun (WGS) entry which is preliminary data.</text>
</comment>
<keyword evidence="1" id="KW-0472">Membrane</keyword>
<evidence type="ECO:0000313" key="2">
    <source>
        <dbReference type="EMBL" id="CAI3972885.1"/>
    </source>
</evidence>
<gene>
    <name evidence="2" type="ORF">C1SCF055_LOCUS1423</name>
</gene>
<dbReference type="Proteomes" id="UP001152797">
    <property type="component" value="Unassembled WGS sequence"/>
</dbReference>
<dbReference type="EMBL" id="CAMXCT020000040">
    <property type="protein sequence ID" value="CAL1126260.1"/>
    <property type="molecule type" value="Genomic_DNA"/>
</dbReference>
<name>A0A9P1BHN9_9DINO</name>
<organism evidence="2">
    <name type="scientific">Cladocopium goreaui</name>
    <dbReference type="NCBI Taxonomy" id="2562237"/>
    <lineage>
        <taxon>Eukaryota</taxon>
        <taxon>Sar</taxon>
        <taxon>Alveolata</taxon>
        <taxon>Dinophyceae</taxon>
        <taxon>Suessiales</taxon>
        <taxon>Symbiodiniaceae</taxon>
        <taxon>Cladocopium</taxon>
    </lineage>
</organism>
<keyword evidence="5" id="KW-1185">Reference proteome</keyword>
<dbReference type="EMBL" id="CAMXCT010000040">
    <property type="protein sequence ID" value="CAI3972885.1"/>
    <property type="molecule type" value="Genomic_DNA"/>
</dbReference>
<dbReference type="EMBL" id="CAMXCT030000040">
    <property type="protein sequence ID" value="CAL4760197.1"/>
    <property type="molecule type" value="Genomic_DNA"/>
</dbReference>
<evidence type="ECO:0000313" key="5">
    <source>
        <dbReference type="Proteomes" id="UP001152797"/>
    </source>
</evidence>
<sequence>MSPYGPYSAREHGSWSRGWGWGFSPNEATWRYVGESKGHDMIVCCFGVVSAMFFIIALVWWKAGGALPALPTWFASGNIKPLHNCHVGYDDWQKTWDYRKQLWCCSNYGRGCPSWTLPRGNDFQPFDCSAGFSHWKSGWSEDKKIWCCRNQGRCAEYNCDHGQASWHLDWTAHKKAWCCLHTGVGCATTTTTDPVQDPVDFDCSVGVHSERQSHWSKAKKEWCCHHYHRGCDYDCSASPLWQSEWSHNQKAWCCQHKGKGCPGFVAPRFDCGEGAYQGWHQEKKDWCCKHEHVGCASHESYDCSHGFENWRHAWDDEKKSWCCRHHRCGCEHDCSGIENWKTHWSSSQKTWCCDHVGVGCERTRHGLHDL</sequence>